<dbReference type="InterPro" id="IPR005149">
    <property type="entry name" value="Tscrpt_reg_PadR_N"/>
</dbReference>
<evidence type="ECO:0000259" key="2">
    <source>
        <dbReference type="Pfam" id="PF03551"/>
    </source>
</evidence>
<dbReference type="InterPro" id="IPR011991">
    <property type="entry name" value="ArsR-like_HTH"/>
</dbReference>
<evidence type="ECO:0000313" key="4">
    <source>
        <dbReference type="Proteomes" id="UP001321804"/>
    </source>
</evidence>
<dbReference type="InterPro" id="IPR036390">
    <property type="entry name" value="WH_DNA-bd_sf"/>
</dbReference>
<dbReference type="SUPFAM" id="SSF46785">
    <property type="entry name" value="Winged helix' DNA-binding domain"/>
    <property type="match status" value="1"/>
</dbReference>
<dbReference type="PANTHER" id="PTHR33169:SF24">
    <property type="entry name" value="TRANSCRIPTIONAL REGULATOR, PADR FAMILY"/>
    <property type="match status" value="1"/>
</dbReference>
<dbReference type="Pfam" id="PF03551">
    <property type="entry name" value="PadR"/>
    <property type="match status" value="1"/>
</dbReference>
<protein>
    <submittedName>
        <fullName evidence="3">PadR family transcriptional regulator</fullName>
    </submittedName>
</protein>
<organism evidence="3 4">
    <name type="scientific">Xylocopilactobacillus apis</name>
    <dbReference type="NCBI Taxonomy" id="2932183"/>
    <lineage>
        <taxon>Bacteria</taxon>
        <taxon>Bacillati</taxon>
        <taxon>Bacillota</taxon>
        <taxon>Bacilli</taxon>
        <taxon>Lactobacillales</taxon>
        <taxon>Lactobacillaceae</taxon>
        <taxon>Xylocopilactobacillus</taxon>
    </lineage>
</organism>
<dbReference type="RefSeq" id="WP_317697068.1">
    <property type="nucleotide sequence ID" value="NZ_AP026801.1"/>
</dbReference>
<reference evidence="3 4" key="1">
    <citation type="journal article" date="2023" name="Microbiol. Spectr.">
        <title>Symbiosis of Carpenter Bees with Uncharacterized Lactic Acid Bacteria Showing NAD Auxotrophy.</title>
        <authorList>
            <person name="Kawasaki S."/>
            <person name="Ozawa K."/>
            <person name="Mori T."/>
            <person name="Yamamoto A."/>
            <person name="Ito M."/>
            <person name="Ohkuma M."/>
            <person name="Sakamoto M."/>
            <person name="Matsutani M."/>
        </authorList>
    </citation>
    <scope>NUCLEOTIDE SEQUENCE [LARGE SCALE GENOMIC DNA]</scope>
    <source>
        <strain evidence="3 4">KimC2</strain>
    </source>
</reference>
<dbReference type="InterPro" id="IPR052509">
    <property type="entry name" value="Metal_resp_DNA-bind_regulator"/>
</dbReference>
<proteinExistence type="predicted"/>
<keyword evidence="1" id="KW-0238">DNA-binding</keyword>
<gene>
    <name evidence="3" type="ORF">KIMC2_01630</name>
</gene>
<feature type="domain" description="Transcription regulator PadR N-terminal" evidence="2">
    <location>
        <begin position="14"/>
        <end position="81"/>
    </location>
</feature>
<dbReference type="CDD" id="cd00090">
    <property type="entry name" value="HTH_ARSR"/>
    <property type="match status" value="1"/>
</dbReference>
<dbReference type="InterPro" id="IPR036388">
    <property type="entry name" value="WH-like_DNA-bd_sf"/>
</dbReference>
<evidence type="ECO:0000313" key="3">
    <source>
        <dbReference type="EMBL" id="BDR55601.1"/>
    </source>
</evidence>
<sequence length="103" mass="12020">MAIQISSELLEGSILALLKEQDLYGYALTKKVQAVLDVSESTVYPVLRRLTKDDYLKTYDEPFQGRNRRYYQITEAGKFRLAIIQDEWKDYREKIDGVLGDHD</sequence>
<dbReference type="EMBL" id="AP026801">
    <property type="protein sequence ID" value="BDR55601.1"/>
    <property type="molecule type" value="Genomic_DNA"/>
</dbReference>
<dbReference type="AlphaFoldDB" id="A0AAU9CZD8"/>
<dbReference type="KEGG" id="xak:KIMC2_01630"/>
<dbReference type="Proteomes" id="UP001321804">
    <property type="component" value="Chromosome"/>
</dbReference>
<keyword evidence="4" id="KW-1185">Reference proteome</keyword>
<dbReference type="Gene3D" id="1.10.10.10">
    <property type="entry name" value="Winged helix-like DNA-binding domain superfamily/Winged helix DNA-binding domain"/>
    <property type="match status" value="1"/>
</dbReference>
<dbReference type="PANTHER" id="PTHR33169">
    <property type="entry name" value="PADR-FAMILY TRANSCRIPTIONAL REGULATOR"/>
    <property type="match status" value="1"/>
</dbReference>
<accession>A0AAU9CZD8</accession>
<evidence type="ECO:0000256" key="1">
    <source>
        <dbReference type="ARBA" id="ARBA00023125"/>
    </source>
</evidence>
<name>A0AAU9CZD8_9LACO</name>
<dbReference type="GO" id="GO:0003677">
    <property type="term" value="F:DNA binding"/>
    <property type="evidence" value="ECO:0007669"/>
    <property type="project" value="UniProtKB-KW"/>
</dbReference>